<evidence type="ECO:0000313" key="1">
    <source>
        <dbReference type="EMBL" id="KAH7924830.1"/>
    </source>
</evidence>
<organism evidence="1 2">
    <name type="scientific">Leucogyrophana mollusca</name>
    <dbReference type="NCBI Taxonomy" id="85980"/>
    <lineage>
        <taxon>Eukaryota</taxon>
        <taxon>Fungi</taxon>
        <taxon>Dikarya</taxon>
        <taxon>Basidiomycota</taxon>
        <taxon>Agaricomycotina</taxon>
        <taxon>Agaricomycetes</taxon>
        <taxon>Agaricomycetidae</taxon>
        <taxon>Boletales</taxon>
        <taxon>Boletales incertae sedis</taxon>
        <taxon>Leucogyrophana</taxon>
    </lineage>
</organism>
<name>A0ACB8BHJ0_9AGAM</name>
<keyword evidence="2" id="KW-1185">Reference proteome</keyword>
<protein>
    <submittedName>
        <fullName evidence="1">Uncharacterized protein</fullName>
    </submittedName>
</protein>
<evidence type="ECO:0000313" key="2">
    <source>
        <dbReference type="Proteomes" id="UP000790709"/>
    </source>
</evidence>
<dbReference type="EMBL" id="MU266415">
    <property type="protein sequence ID" value="KAH7924830.1"/>
    <property type="molecule type" value="Genomic_DNA"/>
</dbReference>
<accession>A0ACB8BHJ0</accession>
<gene>
    <name evidence="1" type="ORF">BV22DRAFT_480826</name>
</gene>
<proteinExistence type="predicted"/>
<reference evidence="1" key="1">
    <citation type="journal article" date="2021" name="New Phytol.">
        <title>Evolutionary innovations through gain and loss of genes in the ectomycorrhizal Boletales.</title>
        <authorList>
            <person name="Wu G."/>
            <person name="Miyauchi S."/>
            <person name="Morin E."/>
            <person name="Kuo A."/>
            <person name="Drula E."/>
            <person name="Varga T."/>
            <person name="Kohler A."/>
            <person name="Feng B."/>
            <person name="Cao Y."/>
            <person name="Lipzen A."/>
            <person name="Daum C."/>
            <person name="Hundley H."/>
            <person name="Pangilinan J."/>
            <person name="Johnson J."/>
            <person name="Barry K."/>
            <person name="LaButti K."/>
            <person name="Ng V."/>
            <person name="Ahrendt S."/>
            <person name="Min B."/>
            <person name="Choi I.G."/>
            <person name="Park H."/>
            <person name="Plett J.M."/>
            <person name="Magnuson J."/>
            <person name="Spatafora J.W."/>
            <person name="Nagy L.G."/>
            <person name="Henrissat B."/>
            <person name="Grigoriev I.V."/>
            <person name="Yang Z.L."/>
            <person name="Xu J."/>
            <person name="Martin F.M."/>
        </authorList>
    </citation>
    <scope>NUCLEOTIDE SEQUENCE</scope>
    <source>
        <strain evidence="1">KUC20120723A-06</strain>
    </source>
</reference>
<sequence>MSSPRSPGHAGPSESGSLLHDRRGSYTSSRTSASVTQMLRDRRSSDARQTKRLQYTIERSDVPWTPVTRPAPLIKPTFTAPASGPSYAQRLYASAFSNKPLLDLPPDIGSPPRLSEIDTQSTSCTSTGLLPLTIPVPNIERGLLSPQSPRVLVTHQTEGSASDIGSTPVIPSNVSPLGIHSYTPVSGVTMEDPACGGRPRLSQILSHPIAIRHTTRPASSYQPLASPSSIFYAARPLERSMSMVTRSLLPHPEDLSPSPSVSFLNLEPTENVDASRVTSPFDVSATGSSPPSSDERAEPSVGAEDGDDVRSTLNPGGLSRLPSPCPPQYETLLPPRSGPENTATSTQTVTRTATLQAEHRAYREPLVYSPSSSRSATPEGAPAYTIRDPAPLPLSPLEPPPPTRRIRQRNPKPVSGPRPPSRPRHHPSISSPTAPSAPSSIGSLAHDHWAATPLPSHPPASTSDLTREEPPLSPQSATLSDPAHVALLGHSRSLQNSADEGRMLPVSPVSPAVSTIYTHDSSSLSDDALSMASDTSEEPQRAVISSSRISPLQPSRPKPEHPPSSHPIPLPPSSHIGCPLRSLTPLADPSATIDRGRQAPTALRGSRPVTPANHSSHPSHPSGGHSIADSLASGADEPLRDAASNDGIEEDDVISELINDLVSSMGLLMTRDLADGLVDPRDRNAAVSPARGDDSSEPIAPAQVAGGQPEPVSLGTYLDPSQPFDVSQLQDGGQHRSSYPHDAEHLHCQDSELYQGRHRVSSERHGQAMSLQSSQVAVQQSQQHNASHTSHSAAVRELLSPLQPSPSYVASHGGARSRLGVGTVAGLGFTTEDGSSLSQINTATNGSNNLFPASPLHPVKSDSTT</sequence>
<comment type="caution">
    <text evidence="1">The sequence shown here is derived from an EMBL/GenBank/DDBJ whole genome shotgun (WGS) entry which is preliminary data.</text>
</comment>
<dbReference type="Proteomes" id="UP000790709">
    <property type="component" value="Unassembled WGS sequence"/>
</dbReference>